<evidence type="ECO:0000256" key="1">
    <source>
        <dbReference type="ARBA" id="ARBA00008591"/>
    </source>
</evidence>
<comment type="similarity">
    <text evidence="1">Belongs to the UPF0111 family.</text>
</comment>
<dbReference type="PANTHER" id="PTHR37298">
    <property type="entry name" value="UPF0111 PROTEIN YKAA"/>
    <property type="match status" value="1"/>
</dbReference>
<keyword evidence="3" id="KW-1185">Reference proteome</keyword>
<dbReference type="InterPro" id="IPR052912">
    <property type="entry name" value="UPF0111_domain"/>
</dbReference>
<dbReference type="SUPFAM" id="SSF109755">
    <property type="entry name" value="PhoU-like"/>
    <property type="match status" value="1"/>
</dbReference>
<dbReference type="RefSeq" id="WP_119739014.1">
    <property type="nucleotide sequence ID" value="NZ_QYUN01000002.1"/>
</dbReference>
<protein>
    <submittedName>
        <fullName evidence="2">DUF47 domain-containing protein</fullName>
    </submittedName>
</protein>
<comment type="caution">
    <text evidence="2">The sequence shown here is derived from an EMBL/GenBank/DDBJ whole genome shotgun (WGS) entry which is preliminary data.</text>
</comment>
<dbReference type="OrthoDB" id="9797568at2"/>
<dbReference type="AlphaFoldDB" id="A0A418X1W1"/>
<dbReference type="EMBL" id="QYUN01000002">
    <property type="protein sequence ID" value="RJG06439.1"/>
    <property type="molecule type" value="Genomic_DNA"/>
</dbReference>
<dbReference type="InterPro" id="IPR038078">
    <property type="entry name" value="PhoU-like_sf"/>
</dbReference>
<evidence type="ECO:0000313" key="2">
    <source>
        <dbReference type="EMBL" id="RJG06439.1"/>
    </source>
</evidence>
<accession>A0A418X1W1</accession>
<name>A0A418X1W1_9BURK</name>
<dbReference type="Pfam" id="PF01865">
    <property type="entry name" value="PhoU_div"/>
    <property type="match status" value="1"/>
</dbReference>
<organism evidence="2 3">
    <name type="scientific">Noviherbaspirillum cavernae</name>
    <dbReference type="NCBI Taxonomy" id="2320862"/>
    <lineage>
        <taxon>Bacteria</taxon>
        <taxon>Pseudomonadati</taxon>
        <taxon>Pseudomonadota</taxon>
        <taxon>Betaproteobacteria</taxon>
        <taxon>Burkholderiales</taxon>
        <taxon>Oxalobacteraceae</taxon>
        <taxon>Noviherbaspirillum</taxon>
    </lineage>
</organism>
<reference evidence="2 3" key="1">
    <citation type="submission" date="2018-09" db="EMBL/GenBank/DDBJ databases">
        <authorList>
            <person name="Zhu H."/>
        </authorList>
    </citation>
    <scope>NUCLEOTIDE SEQUENCE [LARGE SCALE GENOMIC DNA]</scope>
    <source>
        <strain evidence="2 3">K2R10-39</strain>
    </source>
</reference>
<dbReference type="Gene3D" id="1.20.58.220">
    <property type="entry name" value="Phosphate transport system protein phou homolog 2, domain 2"/>
    <property type="match status" value="1"/>
</dbReference>
<gene>
    <name evidence="2" type="ORF">D3870_10820</name>
</gene>
<sequence length="208" mass="23609">MFGRLMPTEGKFFELFIQHGDLCVKGAKEMVALMTNFDDLENRVHAIESIEKQADKVTYNTLDMLHKTFITPLDRDDIHQLITRMDDILDLLEDAAQTISLYDIKAITPEAKRLAELCLGCTEKVRAAVGLLHNMDNSSQILAICEEIDRLESDADHVMRAAMSKLFRDEPDVRNLIKLKAIYEILETVTDRCEDVANIIEGIIVENA</sequence>
<dbReference type="PANTHER" id="PTHR37298:SF1">
    <property type="entry name" value="UPF0111 PROTEIN YKAA"/>
    <property type="match status" value="1"/>
</dbReference>
<proteinExistence type="inferred from homology"/>
<evidence type="ECO:0000313" key="3">
    <source>
        <dbReference type="Proteomes" id="UP000285190"/>
    </source>
</evidence>
<dbReference type="InterPro" id="IPR018445">
    <property type="entry name" value="Put_Phosphate_transp_reg"/>
</dbReference>
<dbReference type="Proteomes" id="UP000285190">
    <property type="component" value="Unassembled WGS sequence"/>
</dbReference>